<dbReference type="InterPro" id="IPR036390">
    <property type="entry name" value="WH_DNA-bd_sf"/>
</dbReference>
<dbReference type="InterPro" id="IPR028978">
    <property type="entry name" value="Chorismate_lyase_/UTRA_dom_sf"/>
</dbReference>
<dbReference type="InterPro" id="IPR050679">
    <property type="entry name" value="Bact_HTH_transcr_reg"/>
</dbReference>
<dbReference type="Pfam" id="PF07702">
    <property type="entry name" value="UTRA"/>
    <property type="match status" value="1"/>
</dbReference>
<dbReference type="SUPFAM" id="SSF64288">
    <property type="entry name" value="Chorismate lyase-like"/>
    <property type="match status" value="1"/>
</dbReference>
<evidence type="ECO:0000256" key="3">
    <source>
        <dbReference type="ARBA" id="ARBA00023163"/>
    </source>
</evidence>
<comment type="caution">
    <text evidence="5">The sequence shown here is derived from an EMBL/GenBank/DDBJ whole genome shotgun (WGS) entry which is preliminary data.</text>
</comment>
<keyword evidence="2" id="KW-0238">DNA-binding</keyword>
<dbReference type="InterPro" id="IPR036388">
    <property type="entry name" value="WH-like_DNA-bd_sf"/>
</dbReference>
<dbReference type="CDD" id="cd07377">
    <property type="entry name" value="WHTH_GntR"/>
    <property type="match status" value="1"/>
</dbReference>
<keyword evidence="1" id="KW-0805">Transcription regulation</keyword>
<dbReference type="SUPFAM" id="SSF46785">
    <property type="entry name" value="Winged helix' DNA-binding domain"/>
    <property type="match status" value="1"/>
</dbReference>
<sequence>MLNKDNLYPLYIQVKRKIIEEINNGSYTDGSRLPSETELCDKYEVSRITIRRSLQDLVDSGYLVRKQGKGTFVKTGKIERSLIAADGYSEYMKKVGEKPERKIIKETLKPCSSLIAKRLSVPKGSDILELGRIMYFKGVPFGYEISSYPVNLFSDLETEINDQMSMHELFEKKYGMTIKRSYKIINVLLADDTLAQYLNCHVSDPIYQVDKTGFNQYNTPVYHSWLYYDVNRVSFVIDT</sequence>
<dbReference type="GO" id="GO:0045892">
    <property type="term" value="P:negative regulation of DNA-templated transcription"/>
    <property type="evidence" value="ECO:0007669"/>
    <property type="project" value="TreeGrafter"/>
</dbReference>
<organism evidence="5 6">
    <name type="scientific">Sporolactobacillus inulinus CASD</name>
    <dbReference type="NCBI Taxonomy" id="1069536"/>
    <lineage>
        <taxon>Bacteria</taxon>
        <taxon>Bacillati</taxon>
        <taxon>Bacillota</taxon>
        <taxon>Bacilli</taxon>
        <taxon>Bacillales</taxon>
        <taxon>Sporolactobacillaceae</taxon>
        <taxon>Sporolactobacillus</taxon>
    </lineage>
</organism>
<evidence type="ECO:0000259" key="4">
    <source>
        <dbReference type="PROSITE" id="PS50949"/>
    </source>
</evidence>
<reference evidence="5 6" key="1">
    <citation type="journal article" date="2011" name="J. Bacteriol.">
        <title>Draft genome sequence of Sporolactobacillus inulinus strain CASD, an efficient D-lactic acid-producing bacterium with high-concentration lactate tolerance capability.</title>
        <authorList>
            <person name="Yu B."/>
            <person name="Su F."/>
            <person name="Wang L."/>
            <person name="Xu K."/>
            <person name="Zhao B."/>
            <person name="Xu P."/>
        </authorList>
    </citation>
    <scope>NUCLEOTIDE SEQUENCE [LARGE SCALE GENOMIC DNA]</scope>
    <source>
        <strain evidence="5 6">CASD</strain>
    </source>
</reference>
<gene>
    <name evidence="5" type="ORF">SINU_03805</name>
</gene>
<dbReference type="PANTHER" id="PTHR44846:SF1">
    <property type="entry name" value="MANNOSYL-D-GLYCERATE TRANSPORT_METABOLISM SYSTEM REPRESSOR MNGR-RELATED"/>
    <property type="match status" value="1"/>
</dbReference>
<dbReference type="FunFam" id="1.10.10.10:FF:000079">
    <property type="entry name" value="GntR family transcriptional regulator"/>
    <property type="match status" value="1"/>
</dbReference>
<evidence type="ECO:0000313" key="6">
    <source>
        <dbReference type="Proteomes" id="UP000035553"/>
    </source>
</evidence>
<dbReference type="EMBL" id="AFVQ02000048">
    <property type="protein sequence ID" value="KLI03246.1"/>
    <property type="molecule type" value="Genomic_DNA"/>
</dbReference>
<dbReference type="InterPro" id="IPR000524">
    <property type="entry name" value="Tscrpt_reg_HTH_GntR"/>
</dbReference>
<dbReference type="SMART" id="SM00866">
    <property type="entry name" value="UTRA"/>
    <property type="match status" value="1"/>
</dbReference>
<dbReference type="PANTHER" id="PTHR44846">
    <property type="entry name" value="MANNOSYL-D-GLYCERATE TRANSPORT/METABOLISM SYSTEM REPRESSOR MNGR-RELATED"/>
    <property type="match status" value="1"/>
</dbReference>
<protein>
    <submittedName>
        <fullName evidence="5">Transcriptional regulator</fullName>
    </submittedName>
</protein>
<dbReference type="Pfam" id="PF00392">
    <property type="entry name" value="GntR"/>
    <property type="match status" value="1"/>
</dbReference>
<dbReference type="GO" id="GO:0003677">
    <property type="term" value="F:DNA binding"/>
    <property type="evidence" value="ECO:0007669"/>
    <property type="project" value="UniProtKB-KW"/>
</dbReference>
<keyword evidence="3" id="KW-0804">Transcription</keyword>
<dbReference type="STRING" id="1069536.SINU_03805"/>
<dbReference type="SMART" id="SM00345">
    <property type="entry name" value="HTH_GNTR"/>
    <property type="match status" value="1"/>
</dbReference>
<proteinExistence type="predicted"/>
<dbReference type="Gene3D" id="1.10.10.10">
    <property type="entry name" value="Winged helix-like DNA-binding domain superfamily/Winged helix DNA-binding domain"/>
    <property type="match status" value="1"/>
</dbReference>
<dbReference type="AlphaFoldDB" id="A0A0U1QRI7"/>
<dbReference type="Proteomes" id="UP000035553">
    <property type="component" value="Unassembled WGS sequence"/>
</dbReference>
<evidence type="ECO:0000256" key="1">
    <source>
        <dbReference type="ARBA" id="ARBA00023015"/>
    </source>
</evidence>
<accession>A0A0U1QRI7</accession>
<feature type="domain" description="HTH gntR-type" evidence="4">
    <location>
        <begin position="8"/>
        <end position="76"/>
    </location>
</feature>
<dbReference type="OrthoDB" id="457376at2"/>
<evidence type="ECO:0000256" key="2">
    <source>
        <dbReference type="ARBA" id="ARBA00023125"/>
    </source>
</evidence>
<evidence type="ECO:0000313" key="5">
    <source>
        <dbReference type="EMBL" id="KLI03246.1"/>
    </source>
</evidence>
<keyword evidence="6" id="KW-1185">Reference proteome</keyword>
<dbReference type="Gene3D" id="3.40.1410.10">
    <property type="entry name" value="Chorismate lyase-like"/>
    <property type="match status" value="1"/>
</dbReference>
<name>A0A0U1QRI7_9BACL</name>
<dbReference type="InterPro" id="IPR011663">
    <property type="entry name" value="UTRA"/>
</dbReference>
<dbReference type="PRINTS" id="PR00035">
    <property type="entry name" value="HTHGNTR"/>
</dbReference>
<dbReference type="PROSITE" id="PS50949">
    <property type="entry name" value="HTH_GNTR"/>
    <property type="match status" value="1"/>
</dbReference>
<dbReference type="RefSeq" id="WP_010023130.1">
    <property type="nucleotide sequence ID" value="NZ_AFVQ02000048.1"/>
</dbReference>
<dbReference type="GO" id="GO:0003700">
    <property type="term" value="F:DNA-binding transcription factor activity"/>
    <property type="evidence" value="ECO:0007669"/>
    <property type="project" value="InterPro"/>
</dbReference>